<dbReference type="Proteomes" id="UP000028534">
    <property type="component" value="Unassembled WGS sequence"/>
</dbReference>
<proteinExistence type="predicted"/>
<comment type="caution">
    <text evidence="2">The sequence shown here is derived from an EMBL/GenBank/DDBJ whole genome shotgun (WGS) entry which is preliminary data.</text>
</comment>
<organism evidence="2 3">
    <name type="scientific">Sphingobium yanoikuyae</name>
    <name type="common">Sphingomonas yanoikuyae</name>
    <dbReference type="NCBI Taxonomy" id="13690"/>
    <lineage>
        <taxon>Bacteria</taxon>
        <taxon>Pseudomonadati</taxon>
        <taxon>Pseudomonadota</taxon>
        <taxon>Alphaproteobacteria</taxon>
        <taxon>Sphingomonadales</taxon>
        <taxon>Sphingomonadaceae</taxon>
        <taxon>Sphingobium</taxon>
    </lineage>
</organism>
<evidence type="ECO:0000313" key="3">
    <source>
        <dbReference type="Proteomes" id="UP000028534"/>
    </source>
</evidence>
<evidence type="ECO:0000313" key="2">
    <source>
        <dbReference type="EMBL" id="KEZ17153.1"/>
    </source>
</evidence>
<evidence type="ECO:0008006" key="4">
    <source>
        <dbReference type="Google" id="ProtNLM"/>
    </source>
</evidence>
<evidence type="ECO:0000256" key="1">
    <source>
        <dbReference type="SAM" id="MobiDB-lite"/>
    </source>
</evidence>
<dbReference type="eggNOG" id="COG4733">
    <property type="taxonomic scope" value="Bacteria"/>
</dbReference>
<dbReference type="EMBL" id="JGVR01000024">
    <property type="protein sequence ID" value="KEZ17153.1"/>
    <property type="molecule type" value="Genomic_DNA"/>
</dbReference>
<gene>
    <name evidence="2" type="ORF">CP98_03651</name>
</gene>
<dbReference type="AlphaFoldDB" id="A0A084EGR1"/>
<feature type="region of interest" description="Disordered" evidence="1">
    <location>
        <begin position="58"/>
        <end position="80"/>
    </location>
</feature>
<sequence>MGRTLGRIIGVVTAPITLIDRDLGNLVRTVTFTAIGNSLGGPLGAALGATLAGGIAALDRPPPAPTPASSTSVKTSRPERVGGYGESRLYGAYILYETGSNGAAIDGYAVHDGPMTAPVAFYLGDDKVTHKSGVTYPGGLINGLSDGRYGDDTTRFYWTDGRTPGTTIPVIYNDLPGVWGIGHRGDNVCLLYTRFASVKSKNFLERYPSGVPTASIAARWQKCPDPYASDPCDDSAWTWTENPIRQLMHYMLYREAPKPTIPVSDPSYAAQAMALRVAFYNRKILPSIATWRVASDVCNESVPLKAGGTEPRYRSCLSHTLTTAHGEVKAGLLQLCDGWMATQFDGSVAVYAGKFYAPTVSIGPADTIAYDWQGVGVDDDSAVNEIVCSYVSKDHEYNSVECDAWRDEDGIAERGSLLSENLDLQTPSWGQVRRLAKRKIARANALYRGTVTTNVAGRSVRGQRYINLLIREAGTTFFNGVAEITSITRNTATGGVTFTWIAADPNIDAWNAATEEGEPAAVGDRVALAPLNTPTITSAVAELSDGGANARVRITVDGFARDDITWYARWRVTTDTTWNEQEYSDIDPGASAVLLTNLVPTDLAIDVEVAYGVGDGRISPWSALWTVSTSTSGLAPGPVTDDTVTSPVAGQASIAWRDPTSSNYSATRLYRNTTNSFGTASQVNGDMLGSLGATQVYDDTGLATGSTQHYWLVTVSQSGVASSPTYVGSVVIT</sequence>
<dbReference type="PATRIC" id="fig|13690.10.peg.3739"/>
<dbReference type="RefSeq" id="WP_202902467.1">
    <property type="nucleotide sequence ID" value="NZ_JGVR01000024.1"/>
</dbReference>
<reference evidence="2 3" key="1">
    <citation type="submission" date="2014-03" db="EMBL/GenBank/DDBJ databases">
        <title>Genome sequence of Sphingobium yanoikuyae B1.</title>
        <authorList>
            <person name="Gan H.M."/>
            <person name="Gan H.Y."/>
            <person name="Savka M.A."/>
        </authorList>
    </citation>
    <scope>NUCLEOTIDE SEQUENCE [LARGE SCALE GENOMIC DNA]</scope>
    <source>
        <strain evidence="2 3">B1</strain>
    </source>
</reference>
<accession>A0A084EGR1</accession>
<protein>
    <recommendedName>
        <fullName evidence="4">Tip attachment protein J domain-containing protein</fullName>
    </recommendedName>
</protein>
<name>A0A084EGR1_SPHYA</name>